<accession>A0AAN0JCL6</accession>
<keyword evidence="3" id="KW-1185">Reference proteome</keyword>
<reference evidence="2" key="2">
    <citation type="submission" date="2024-06" db="UniProtKB">
        <authorList>
            <consortium name="EnsemblMetazoa"/>
        </authorList>
    </citation>
    <scope>IDENTIFICATION</scope>
</reference>
<dbReference type="RefSeq" id="XP_019854486.1">
    <property type="nucleotide sequence ID" value="XM_019998927.1"/>
</dbReference>
<dbReference type="AlphaFoldDB" id="A0AAN0JCL6"/>
<dbReference type="GO" id="GO:0015631">
    <property type="term" value="F:tubulin binding"/>
    <property type="evidence" value="ECO:0007669"/>
    <property type="project" value="InterPro"/>
</dbReference>
<dbReference type="Pfam" id="PF00418">
    <property type="entry name" value="Tubulin-binding"/>
    <property type="match status" value="1"/>
</dbReference>
<feature type="compositionally biased region" description="Basic and acidic residues" evidence="1">
    <location>
        <begin position="1"/>
        <end position="17"/>
    </location>
</feature>
<name>A0AAN0JCL6_AMPQE</name>
<dbReference type="KEGG" id="aqu:109583534"/>
<protein>
    <submittedName>
        <fullName evidence="2">Uncharacterized protein</fullName>
    </submittedName>
</protein>
<evidence type="ECO:0000256" key="1">
    <source>
        <dbReference type="SAM" id="MobiDB-lite"/>
    </source>
</evidence>
<proteinExistence type="predicted"/>
<feature type="region of interest" description="Disordered" evidence="1">
    <location>
        <begin position="94"/>
        <end position="129"/>
    </location>
</feature>
<feature type="region of interest" description="Disordered" evidence="1">
    <location>
        <begin position="1"/>
        <end position="76"/>
    </location>
</feature>
<reference evidence="3" key="1">
    <citation type="journal article" date="2010" name="Nature">
        <title>The Amphimedon queenslandica genome and the evolution of animal complexity.</title>
        <authorList>
            <person name="Srivastava M."/>
            <person name="Simakov O."/>
            <person name="Chapman J."/>
            <person name="Fahey B."/>
            <person name="Gauthier M.E."/>
            <person name="Mitros T."/>
            <person name="Richards G.S."/>
            <person name="Conaco C."/>
            <person name="Dacre M."/>
            <person name="Hellsten U."/>
            <person name="Larroux C."/>
            <person name="Putnam N.H."/>
            <person name="Stanke M."/>
            <person name="Adamska M."/>
            <person name="Darling A."/>
            <person name="Degnan S.M."/>
            <person name="Oakley T.H."/>
            <person name="Plachetzki D.C."/>
            <person name="Zhai Y."/>
            <person name="Adamski M."/>
            <person name="Calcino A."/>
            <person name="Cummins S.F."/>
            <person name="Goodstein D.M."/>
            <person name="Harris C."/>
            <person name="Jackson D.J."/>
            <person name="Leys S.P."/>
            <person name="Shu S."/>
            <person name="Woodcroft B.J."/>
            <person name="Vervoort M."/>
            <person name="Kosik K.S."/>
            <person name="Manning G."/>
            <person name="Degnan B.M."/>
            <person name="Rokhsar D.S."/>
        </authorList>
    </citation>
    <scope>NUCLEOTIDE SEQUENCE [LARGE SCALE GENOMIC DNA]</scope>
</reference>
<organism evidence="2 3">
    <name type="scientific">Amphimedon queenslandica</name>
    <name type="common">Sponge</name>
    <dbReference type="NCBI Taxonomy" id="400682"/>
    <lineage>
        <taxon>Eukaryota</taxon>
        <taxon>Metazoa</taxon>
        <taxon>Porifera</taxon>
        <taxon>Demospongiae</taxon>
        <taxon>Heteroscleromorpha</taxon>
        <taxon>Haplosclerida</taxon>
        <taxon>Niphatidae</taxon>
        <taxon>Amphimedon</taxon>
    </lineage>
</organism>
<dbReference type="EnsemblMetazoa" id="XM_019998927.1">
    <property type="protein sequence ID" value="XP_019854486.1"/>
    <property type="gene ID" value="LOC109583534"/>
</dbReference>
<evidence type="ECO:0000313" key="2">
    <source>
        <dbReference type="EnsemblMetazoa" id="XP_019854486.1"/>
    </source>
</evidence>
<evidence type="ECO:0000313" key="3">
    <source>
        <dbReference type="Proteomes" id="UP000007879"/>
    </source>
</evidence>
<dbReference type="InterPro" id="IPR001084">
    <property type="entry name" value="MAP_tubulin-bd_rpt"/>
</dbReference>
<dbReference type="Proteomes" id="UP000007879">
    <property type="component" value="Unassembled WGS sequence"/>
</dbReference>
<dbReference type="GeneID" id="109583534"/>
<sequence>MAAHKPSNDKDYKELSHASRLQMRSVPMYPLSSTSGLKKKEKRRTKSADQYKHVKSRLPSKENLDHQPGGGTTRICLQKIPDYKAFVSPRIDSHTAVPYSTDPRPHTADGTTSRPSASRPGYSYKPRSRDLKIPLNDVKRFKDVKSRIDSRDPNPSVRGTTHSIEDLVETEGFLLNPRFNTVVKSHSFGTVEELFHCLNKELKT</sequence>